<name>A0A420ARL3_SPHD1</name>
<gene>
    <name evidence="1" type="ORF">DFQ12_4267</name>
</gene>
<dbReference type="RefSeq" id="WP_120260926.1">
    <property type="nucleotide sequence ID" value="NZ_RAPY01000004.1"/>
</dbReference>
<dbReference type="Proteomes" id="UP000286246">
    <property type="component" value="Unassembled WGS sequence"/>
</dbReference>
<dbReference type="SUPFAM" id="SSF52540">
    <property type="entry name" value="P-loop containing nucleoside triphosphate hydrolases"/>
    <property type="match status" value="1"/>
</dbReference>
<sequence length="1131" mass="129858">MSFDKVVKRLQDGPAILFLGQNYLALDSGLDHILQKIIAKYADDKQIDAISYKLLTNLNLANYSPNFFQWLEGLCKSISTPSWLEEISKFPWAAIYTSAIDTILERPFDSGNRTVQPIVNERYLVNDPRNKNRLHITYLMGYIRSADSNDFPALKPLDLARRRNITNALLSRLPSLVTPRGLLVVEGYGLDDQLSIDDLYTYAAAFEDEQILICSASEELLDDYRVIDLVENNKAVVTKESFASLFVEWSSTGKLEFDSKGTDDYYGKWLTLPHERVKLPEDLISKVSKGAFIADDSTFGGNEDKSEEEQFSAFRRFLSSTNVLPNWDGYKQGFAFERDFYQTLKSTVINAYNNREQSEKPIILFGQTSSGKTTTLGLLTYELRKEYKYPVLFIPKRYQRGDEMNIDLFCRWAEENKAKGTVIIWDGMLEVEPYYKLLRFLHSRGRNIILVCSCYITELEKEKARPKNYIEAPIDLNLSERNRFISYLKSINPLLASVIKDKNEPNLLALLYRFLPTNLASIRSGLHDEYKFFVNLLRNQKSDSHKTKTDLYDLFTKAGIVSQEDSDDGLLDTPIFLASETITVADFLIFSIMVPGQYGLNVPFELLLDAIGFDSFATHIFKAMNTINLIKWYDDEDGNIELGPRTTLEAEILARYAGGKQSEIDYISGLLTRVRTVSGEEFGAADRQIEFAVQLLNEIGPNSTNAYVQSYYKITEILRSLREDRFAYHPRLVLKEAMFLRAIVKKIKDYPEIEESNIELLERAENMVRQALMDLGNNSGRMIASYLRVELSTICGFLAHQYVSEPEIAKEYYWQVRQLNNYSFSTNPGNYLAVDIAAWTTERLLAGKVFTEEEKVEAETDVLSLFEMAEAEGISEEHQEDFQARKVRFYEIIGNIPLADEIFESMRAKGFTYGIYLRARKKLGFGKESETSNEKLIQKNKEAFKYIFKYFEEIKHDGRCLFLLLKTWWISRLGSTFFESENQAIAFDAKDWDFCMQVTNLLLACEEKYQTATVYYLLALAQFHLDFIKPAMQTFEALQAESFSYGRKRVVKFYMLSTPTGGLRTFSGEVKENVSRHKHDKRGDIYVSELGISIPFSLYDFGQNSFQKGDRISAFNIAFNFLGPIAVPTKN</sequence>
<dbReference type="EMBL" id="RAPY01000004">
    <property type="protein sequence ID" value="RKE47106.1"/>
    <property type="molecule type" value="Genomic_DNA"/>
</dbReference>
<accession>A0A420ARL3</accession>
<evidence type="ECO:0000313" key="1">
    <source>
        <dbReference type="EMBL" id="RKE47106.1"/>
    </source>
</evidence>
<proteinExistence type="predicted"/>
<evidence type="ECO:0000313" key="2">
    <source>
        <dbReference type="Proteomes" id="UP000286246"/>
    </source>
</evidence>
<dbReference type="OrthoDB" id="3880972at2"/>
<protein>
    <submittedName>
        <fullName evidence="1">Uncharacterized protein</fullName>
    </submittedName>
</protein>
<comment type="caution">
    <text evidence="1">The sequence shown here is derived from an EMBL/GenBank/DDBJ whole genome shotgun (WGS) entry which is preliminary data.</text>
</comment>
<reference evidence="1 2" key="1">
    <citation type="submission" date="2018-09" db="EMBL/GenBank/DDBJ databases">
        <title>Genomic Encyclopedia of Type Strains, Phase III (KMG-III): the genomes of soil and plant-associated and newly described type strains.</title>
        <authorList>
            <person name="Whitman W."/>
        </authorList>
    </citation>
    <scope>NUCLEOTIDE SEQUENCE [LARGE SCALE GENOMIC DNA]</scope>
    <source>
        <strain evidence="1 2">CECT 7938</strain>
    </source>
</reference>
<dbReference type="InterPro" id="IPR027417">
    <property type="entry name" value="P-loop_NTPase"/>
</dbReference>
<dbReference type="AlphaFoldDB" id="A0A420ARL3"/>
<organism evidence="1 2">
    <name type="scientific">Sphingobacterium detergens</name>
    <dbReference type="NCBI Taxonomy" id="1145106"/>
    <lineage>
        <taxon>Bacteria</taxon>
        <taxon>Pseudomonadati</taxon>
        <taxon>Bacteroidota</taxon>
        <taxon>Sphingobacteriia</taxon>
        <taxon>Sphingobacteriales</taxon>
        <taxon>Sphingobacteriaceae</taxon>
        <taxon>Sphingobacterium</taxon>
    </lineage>
</organism>
<keyword evidence="2" id="KW-1185">Reference proteome</keyword>